<gene>
    <name evidence="2" type="ORF">G3576_11030</name>
</gene>
<reference evidence="2 3" key="1">
    <citation type="submission" date="2020-02" db="EMBL/GenBank/DDBJ databases">
        <authorList>
            <person name="Kim H.M."/>
            <person name="Jeon C.O."/>
        </authorList>
    </citation>
    <scope>NUCLEOTIDE SEQUENCE [LARGE SCALE GENOMIC DNA]</scope>
    <source>
        <strain evidence="2 3">PeD5</strain>
    </source>
</reference>
<reference evidence="2 3" key="2">
    <citation type="submission" date="2020-03" db="EMBL/GenBank/DDBJ databases">
        <title>Roseomonas stagni sp. nov., isolated from pond water in Japan.</title>
        <authorList>
            <person name="Furuhata K."/>
            <person name="Miyamoto H."/>
            <person name="Goto K."/>
        </authorList>
    </citation>
    <scope>NUCLEOTIDE SEQUENCE [LARGE SCALE GENOMIC DNA]</scope>
    <source>
        <strain evidence="2 3">PeD5</strain>
    </source>
</reference>
<feature type="domain" description="DUF6968" evidence="1">
    <location>
        <begin position="10"/>
        <end position="98"/>
    </location>
</feature>
<organism evidence="2 3">
    <name type="scientific">Falsiroseomonas algicola</name>
    <dbReference type="NCBI Taxonomy" id="2716930"/>
    <lineage>
        <taxon>Bacteria</taxon>
        <taxon>Pseudomonadati</taxon>
        <taxon>Pseudomonadota</taxon>
        <taxon>Alphaproteobacteria</taxon>
        <taxon>Acetobacterales</taxon>
        <taxon>Roseomonadaceae</taxon>
        <taxon>Falsiroseomonas</taxon>
    </lineage>
</organism>
<evidence type="ECO:0000259" key="1">
    <source>
        <dbReference type="Pfam" id="PF22302"/>
    </source>
</evidence>
<evidence type="ECO:0000313" key="2">
    <source>
        <dbReference type="EMBL" id="NGM20550.1"/>
    </source>
</evidence>
<dbReference type="EMBL" id="JAAIKB010000003">
    <property type="protein sequence ID" value="NGM20550.1"/>
    <property type="molecule type" value="Genomic_DNA"/>
</dbReference>
<proteinExistence type="predicted"/>
<accession>A0A6M1LJR3</accession>
<dbReference type="AlphaFoldDB" id="A0A6M1LJR3"/>
<dbReference type="Pfam" id="PF22302">
    <property type="entry name" value="DUF6968"/>
    <property type="match status" value="1"/>
</dbReference>
<protein>
    <recommendedName>
        <fullName evidence="1">DUF6968 domain-containing protein</fullName>
    </recommendedName>
</protein>
<sequence length="119" mass="13263">MDERADDVFATRTLEVDGVPCFHLRVFKPMPEDDGAYWRCRYVIEGPLTRHSGSQCGIDGMQALLHAIYILGVEAELSEENLTGRLSWDGQSKHFGFPPGDADPGRAEVIRLAQQSQSK</sequence>
<dbReference type="RefSeq" id="WP_164694430.1">
    <property type="nucleotide sequence ID" value="NZ_JAAIKB010000003.1"/>
</dbReference>
<name>A0A6M1LJR3_9PROT</name>
<keyword evidence="3" id="KW-1185">Reference proteome</keyword>
<comment type="caution">
    <text evidence="2">The sequence shown here is derived from an EMBL/GenBank/DDBJ whole genome shotgun (WGS) entry which is preliminary data.</text>
</comment>
<dbReference type="InterPro" id="IPR054241">
    <property type="entry name" value="DUF6968"/>
</dbReference>
<evidence type="ECO:0000313" key="3">
    <source>
        <dbReference type="Proteomes" id="UP000475385"/>
    </source>
</evidence>
<dbReference type="Proteomes" id="UP000475385">
    <property type="component" value="Unassembled WGS sequence"/>
</dbReference>